<dbReference type="EMBL" id="DTQM01000145">
    <property type="protein sequence ID" value="HGC43013.1"/>
    <property type="molecule type" value="Genomic_DNA"/>
</dbReference>
<dbReference type="AlphaFoldDB" id="A0A8J4HAY9"/>
<accession>A0A8J4HAY9</accession>
<protein>
    <submittedName>
        <fullName evidence="1">Uncharacterized protein</fullName>
    </submittedName>
</protein>
<reference evidence="1" key="1">
    <citation type="journal article" date="2020" name="mSystems">
        <title>Genome- and Community-Level Interaction Insights into Carbon Utilization and Element Cycling Functions of Hydrothermarchaeota in Hydrothermal Sediment.</title>
        <authorList>
            <person name="Zhou Z."/>
            <person name="Liu Y."/>
            <person name="Xu W."/>
            <person name="Pan J."/>
            <person name="Luo Z.H."/>
            <person name="Li M."/>
        </authorList>
    </citation>
    <scope>NUCLEOTIDE SEQUENCE</scope>
    <source>
        <strain evidence="1">SpSt-997</strain>
    </source>
</reference>
<gene>
    <name evidence="1" type="ORF">ENY07_07305</name>
</gene>
<proteinExistence type="predicted"/>
<sequence length="441" mass="46658">MAQPDRSARAARHGSTRGALTAGVLAPRALLLASAPFVLADPPGAVFPFRRCRVRQTLFGWEAQLQAFAQALAAAGRAVFFTPAPEIFASLPSFRHIADATGWNEAAEIVHLRFGPACCARVLKTARNALVLAETMPRTPLTPSHHPFARGDRLPAAIERLLLYQPLAAPPLRIDGSAVPCEILPSAFSAADLTAAAGRDPAAETGAAQWLVCSFAEFDATACDAGEWQVGGNAARSLDWRGARGLRVIARERGEMPPVQIMLPWNLADPASIVPDLVGKFAGAGGLGPGFRLVVFPYNETPETSAKIAAMIAAARLALTTHPSDLRHFFVACIPRLEDALELAEWFEIAWLEAAAPDRLWNEKRLAALGVSVGVIAAPCAGDDTAPCLAPADAEIMLTASDAFGERAFAAATLSPRALAALLANTRARLRSAAAPVRRRA</sequence>
<comment type="caution">
    <text evidence="1">The sequence shown here is derived from an EMBL/GenBank/DDBJ whole genome shotgun (WGS) entry which is preliminary data.</text>
</comment>
<name>A0A8J4HAY9_9PROT</name>
<organism evidence="1">
    <name type="scientific">Acidicaldus sp</name>
    <dbReference type="NCBI Taxonomy" id="1872105"/>
    <lineage>
        <taxon>Bacteria</taxon>
        <taxon>Pseudomonadati</taxon>
        <taxon>Pseudomonadota</taxon>
        <taxon>Alphaproteobacteria</taxon>
        <taxon>Acetobacterales</taxon>
        <taxon>Acetobacteraceae</taxon>
        <taxon>Acidicaldus</taxon>
    </lineage>
</organism>
<evidence type="ECO:0000313" key="1">
    <source>
        <dbReference type="EMBL" id="HGC43013.1"/>
    </source>
</evidence>